<feature type="transmembrane region" description="Helical" evidence="1">
    <location>
        <begin position="12"/>
        <end position="33"/>
    </location>
</feature>
<dbReference type="AlphaFoldDB" id="A0A5J6MFN5"/>
<name>A0A5J6MFN5_9PROT</name>
<dbReference type="EMBL" id="CP042906">
    <property type="protein sequence ID" value="QEX16268.1"/>
    <property type="molecule type" value="Genomic_DNA"/>
</dbReference>
<gene>
    <name evidence="2" type="ORF">FRZ44_15610</name>
</gene>
<evidence type="ECO:0000313" key="2">
    <source>
        <dbReference type="EMBL" id="QEX16268.1"/>
    </source>
</evidence>
<proteinExistence type="predicted"/>
<organism evidence="2 3">
    <name type="scientific">Hypericibacter terrae</name>
    <dbReference type="NCBI Taxonomy" id="2602015"/>
    <lineage>
        <taxon>Bacteria</taxon>
        <taxon>Pseudomonadati</taxon>
        <taxon>Pseudomonadota</taxon>
        <taxon>Alphaproteobacteria</taxon>
        <taxon>Rhodospirillales</taxon>
        <taxon>Dongiaceae</taxon>
        <taxon>Hypericibacter</taxon>
    </lineage>
</organism>
<accession>A0A5J6MFN5</accession>
<evidence type="ECO:0000256" key="1">
    <source>
        <dbReference type="SAM" id="Phobius"/>
    </source>
</evidence>
<dbReference type="KEGG" id="htq:FRZ44_15610"/>
<keyword evidence="1" id="KW-0472">Membrane</keyword>
<keyword evidence="3" id="KW-1185">Reference proteome</keyword>
<dbReference type="Proteomes" id="UP000326202">
    <property type="component" value="Chromosome"/>
</dbReference>
<sequence length="132" mass="14205">MKRGIPTWVKPSFWGVIFGALAWWAILAWQFGWVSGGVAAQRADEEAQRAVVAYATPACVARFERQPDAPAAWQKLKGTNSWKQDDAVRDGGWVGLPDQKLDPNLADAIAGACAPKILALTEIGGTKLTTAN</sequence>
<keyword evidence="1" id="KW-1133">Transmembrane helix</keyword>
<evidence type="ECO:0000313" key="3">
    <source>
        <dbReference type="Proteomes" id="UP000326202"/>
    </source>
</evidence>
<protein>
    <submittedName>
        <fullName evidence="2">Uncharacterized protein</fullName>
    </submittedName>
</protein>
<keyword evidence="1" id="KW-0812">Transmembrane</keyword>
<reference evidence="2 3" key="1">
    <citation type="submission" date="2019-08" db="EMBL/GenBank/DDBJ databases">
        <title>Hyperibacter terrae gen. nov., sp. nov. and Hyperibacter viscosus sp. nov., two new members in the family Rhodospirillaceae isolated from the rhizosphere of Hypericum perforatum.</title>
        <authorList>
            <person name="Noviana Z."/>
        </authorList>
    </citation>
    <scope>NUCLEOTIDE SEQUENCE [LARGE SCALE GENOMIC DNA]</scope>
    <source>
        <strain evidence="2 3">R5913</strain>
    </source>
</reference>